<evidence type="ECO:0000313" key="2">
    <source>
        <dbReference type="EMBL" id="MCA9397794.1"/>
    </source>
</evidence>
<feature type="domain" description="DUF559" evidence="1">
    <location>
        <begin position="35"/>
        <end position="100"/>
    </location>
</feature>
<protein>
    <submittedName>
        <fullName evidence="2">DUF559 domain-containing protein</fullName>
    </submittedName>
</protein>
<reference evidence="2" key="1">
    <citation type="submission" date="2020-04" db="EMBL/GenBank/DDBJ databases">
        <authorList>
            <person name="Zhang T."/>
        </authorList>
    </citation>
    <scope>NUCLEOTIDE SEQUENCE</scope>
    <source>
        <strain evidence="2">HKST-UBA02</strain>
    </source>
</reference>
<accession>A0A955RWF5</accession>
<organism evidence="2 3">
    <name type="scientific">candidate division WWE3 bacterium</name>
    <dbReference type="NCBI Taxonomy" id="2053526"/>
    <lineage>
        <taxon>Bacteria</taxon>
        <taxon>Katanobacteria</taxon>
    </lineage>
</organism>
<dbReference type="AlphaFoldDB" id="A0A955RWF5"/>
<dbReference type="Pfam" id="PF04480">
    <property type="entry name" value="DUF559"/>
    <property type="match status" value="1"/>
</dbReference>
<dbReference type="Gene3D" id="3.40.960.10">
    <property type="entry name" value="VSR Endonuclease"/>
    <property type="match status" value="1"/>
</dbReference>
<dbReference type="EMBL" id="JAGQKY010000146">
    <property type="protein sequence ID" value="MCA9397794.1"/>
    <property type="molecule type" value="Genomic_DNA"/>
</dbReference>
<sequence>MKTNGISDQARKLHSALVQRGIEADIEKWDEHKHIDLSIESAGLYIEIDGDNHYTNADTILRDLKRDYFSNEDGYDTLHFPNHIIESQIDAVADALVEVVKKRKGG</sequence>
<proteinExistence type="predicted"/>
<evidence type="ECO:0000313" key="3">
    <source>
        <dbReference type="Proteomes" id="UP000699691"/>
    </source>
</evidence>
<comment type="caution">
    <text evidence="2">The sequence shown here is derived from an EMBL/GenBank/DDBJ whole genome shotgun (WGS) entry which is preliminary data.</text>
</comment>
<name>A0A955RWF5_UNCKA</name>
<evidence type="ECO:0000259" key="1">
    <source>
        <dbReference type="Pfam" id="PF04480"/>
    </source>
</evidence>
<dbReference type="InterPro" id="IPR007569">
    <property type="entry name" value="DUF559"/>
</dbReference>
<reference evidence="2" key="2">
    <citation type="journal article" date="2021" name="Microbiome">
        <title>Successional dynamics and alternative stable states in a saline activated sludge microbial community over 9 years.</title>
        <authorList>
            <person name="Wang Y."/>
            <person name="Ye J."/>
            <person name="Ju F."/>
            <person name="Liu L."/>
            <person name="Boyd J.A."/>
            <person name="Deng Y."/>
            <person name="Parks D.H."/>
            <person name="Jiang X."/>
            <person name="Yin X."/>
            <person name="Woodcroft B.J."/>
            <person name="Tyson G.W."/>
            <person name="Hugenholtz P."/>
            <person name="Polz M.F."/>
            <person name="Zhang T."/>
        </authorList>
    </citation>
    <scope>NUCLEOTIDE SEQUENCE</scope>
    <source>
        <strain evidence="2">HKST-UBA02</strain>
    </source>
</reference>
<gene>
    <name evidence="2" type="ORF">KC573_03110</name>
</gene>
<dbReference type="Proteomes" id="UP000699691">
    <property type="component" value="Unassembled WGS sequence"/>
</dbReference>